<evidence type="ECO:0000313" key="2">
    <source>
        <dbReference type="EMBL" id="KAI5342213.1"/>
    </source>
</evidence>
<protein>
    <recommendedName>
        <fullName evidence="1">Reverse transcriptase Ty1/copia-type domain-containing protein</fullName>
    </recommendedName>
</protein>
<dbReference type="Pfam" id="PF07727">
    <property type="entry name" value="RVT_2"/>
    <property type="match status" value="1"/>
</dbReference>
<dbReference type="InterPro" id="IPR013103">
    <property type="entry name" value="RVT_2"/>
</dbReference>
<keyword evidence="3" id="KW-1185">Reference proteome</keyword>
<feature type="domain" description="Reverse transcriptase Ty1/copia-type" evidence="1">
    <location>
        <begin position="16"/>
        <end position="79"/>
    </location>
</feature>
<dbReference type="AlphaFoldDB" id="A0AAD4WEW6"/>
<gene>
    <name evidence="2" type="ORF">L3X38_010088</name>
</gene>
<sequence>MDVPLGLRQQGENMASFNESKADYSLFTKSEGNSFTAMLIYVDNIIAIGNNEHDIKALKDTLLQQFRIKDLGNLKRLLGSRPNSFPIEEIHWEINLSHSDKA</sequence>
<evidence type="ECO:0000259" key="1">
    <source>
        <dbReference type="Pfam" id="PF07727"/>
    </source>
</evidence>
<accession>A0AAD4WEW6</accession>
<organism evidence="2 3">
    <name type="scientific">Prunus dulcis</name>
    <name type="common">Almond</name>
    <name type="synonym">Amygdalus dulcis</name>
    <dbReference type="NCBI Taxonomy" id="3755"/>
    <lineage>
        <taxon>Eukaryota</taxon>
        <taxon>Viridiplantae</taxon>
        <taxon>Streptophyta</taxon>
        <taxon>Embryophyta</taxon>
        <taxon>Tracheophyta</taxon>
        <taxon>Spermatophyta</taxon>
        <taxon>Magnoliopsida</taxon>
        <taxon>eudicotyledons</taxon>
        <taxon>Gunneridae</taxon>
        <taxon>Pentapetalae</taxon>
        <taxon>rosids</taxon>
        <taxon>fabids</taxon>
        <taxon>Rosales</taxon>
        <taxon>Rosaceae</taxon>
        <taxon>Amygdaloideae</taxon>
        <taxon>Amygdaleae</taxon>
        <taxon>Prunus</taxon>
    </lineage>
</organism>
<dbReference type="Proteomes" id="UP001054821">
    <property type="component" value="Chromosome 2"/>
</dbReference>
<reference evidence="2 3" key="1">
    <citation type="journal article" date="2022" name="G3 (Bethesda)">
        <title>Whole-genome sequence and methylome profiling of the almond [Prunus dulcis (Mill.) D.A. Webb] cultivar 'Nonpareil'.</title>
        <authorList>
            <person name="D'Amico-Willman K.M."/>
            <person name="Ouma W.Z."/>
            <person name="Meulia T."/>
            <person name="Sideli G.M."/>
            <person name="Gradziel T.M."/>
            <person name="Fresnedo-Ramirez J."/>
        </authorList>
    </citation>
    <scope>NUCLEOTIDE SEQUENCE [LARGE SCALE GENOMIC DNA]</scope>
    <source>
        <strain evidence="2">Clone GOH B32 T37-40</strain>
    </source>
</reference>
<proteinExistence type="predicted"/>
<name>A0AAD4WEW6_PRUDU</name>
<evidence type="ECO:0000313" key="3">
    <source>
        <dbReference type="Proteomes" id="UP001054821"/>
    </source>
</evidence>
<dbReference type="EMBL" id="JAJFAZ020000002">
    <property type="protein sequence ID" value="KAI5342213.1"/>
    <property type="molecule type" value="Genomic_DNA"/>
</dbReference>
<comment type="caution">
    <text evidence="2">The sequence shown here is derived from an EMBL/GenBank/DDBJ whole genome shotgun (WGS) entry which is preliminary data.</text>
</comment>